<protein>
    <submittedName>
        <fullName evidence="2">Uncharacterized protein</fullName>
    </submittedName>
</protein>
<gene>
    <name evidence="2" type="ORF">SAMN06297382_0963</name>
</gene>
<dbReference type="Proteomes" id="UP000198346">
    <property type="component" value="Unassembled WGS sequence"/>
</dbReference>
<dbReference type="AlphaFoldDB" id="A0A239PNQ7"/>
<feature type="coiled-coil region" evidence="1">
    <location>
        <begin position="291"/>
        <end position="326"/>
    </location>
</feature>
<dbReference type="EMBL" id="FZQA01000002">
    <property type="protein sequence ID" value="SNT71941.1"/>
    <property type="molecule type" value="Genomic_DNA"/>
</dbReference>
<evidence type="ECO:0000313" key="2">
    <source>
        <dbReference type="EMBL" id="SNT71941.1"/>
    </source>
</evidence>
<name>A0A239PNQ7_9PROT</name>
<proteinExistence type="predicted"/>
<keyword evidence="3" id="KW-1185">Reference proteome</keyword>
<reference evidence="2 3" key="1">
    <citation type="submission" date="2017-07" db="EMBL/GenBank/DDBJ databases">
        <authorList>
            <person name="Sun Z.S."/>
            <person name="Albrecht U."/>
            <person name="Echele G."/>
            <person name="Lee C.C."/>
        </authorList>
    </citation>
    <scope>NUCLEOTIDE SEQUENCE [LARGE SCALE GENOMIC DNA]</scope>
    <source>
        <strain evidence="2 3">CGMCC 1.12710</strain>
    </source>
</reference>
<evidence type="ECO:0000313" key="3">
    <source>
        <dbReference type="Proteomes" id="UP000198346"/>
    </source>
</evidence>
<sequence length="410" mass="46154">MARVFTREQFYELVWSKPMTHLAKEFAISDVALHKICRKHDIPNPPLGWWAKKAAGKKVKQTPLPEAKPGAPDRITIADGEFSRESANLAAAREQARVLASDGGDNETAPPHPIVDRTIAALRKAKPSDIGLVAVSQGGLIRCEVAPRSVDRLAVILPRIVRAASLQGFQLVGGEGAAHFKSETEVIGFSISELVKREKHVLTDAERTKEEAWQRKRDLAARRNGWDSAFFERPRFPEWDHHPTGRLSFEFEQVYVLGGGTAPRRSFRDAKVQRLETMASEIGVGLAVLAAAKTEQRLKREAEERRREEERRRRELAERAKHIEDRRIAGLGAILAELDELDRLRRLIAMLTTEAPAEATPRLSTFLSWARDHLAKREARLSAQAIEERFAAAHLFGDDDDHAFTPSRWY</sequence>
<keyword evidence="1" id="KW-0175">Coiled coil</keyword>
<evidence type="ECO:0000256" key="1">
    <source>
        <dbReference type="SAM" id="Coils"/>
    </source>
</evidence>
<organism evidence="2 3">
    <name type="scientific">Amphiplicatus metriothermophilus</name>
    <dbReference type="NCBI Taxonomy" id="1519374"/>
    <lineage>
        <taxon>Bacteria</taxon>
        <taxon>Pseudomonadati</taxon>
        <taxon>Pseudomonadota</taxon>
        <taxon>Alphaproteobacteria</taxon>
        <taxon>Parvularculales</taxon>
        <taxon>Parvularculaceae</taxon>
        <taxon>Amphiplicatus</taxon>
    </lineage>
</organism>
<accession>A0A239PNQ7</accession>